<dbReference type="InterPro" id="IPR000700">
    <property type="entry name" value="PAS-assoc_C"/>
</dbReference>
<dbReference type="Pfam" id="PF01590">
    <property type="entry name" value="GAF"/>
    <property type="match status" value="1"/>
</dbReference>
<organism evidence="11 12">
    <name type="scientific">Dictyobacter formicarum</name>
    <dbReference type="NCBI Taxonomy" id="2778368"/>
    <lineage>
        <taxon>Bacteria</taxon>
        <taxon>Bacillati</taxon>
        <taxon>Chloroflexota</taxon>
        <taxon>Ktedonobacteria</taxon>
        <taxon>Ktedonobacterales</taxon>
        <taxon>Dictyobacteraceae</taxon>
        <taxon>Dictyobacter</taxon>
    </lineage>
</organism>
<dbReference type="Gene3D" id="2.10.70.100">
    <property type="match status" value="1"/>
</dbReference>
<dbReference type="InterPro" id="IPR029016">
    <property type="entry name" value="GAF-like_dom_sf"/>
</dbReference>
<dbReference type="PANTHER" id="PTHR43304">
    <property type="entry name" value="PHYTOCHROME-LIKE PROTEIN CPH1"/>
    <property type="match status" value="1"/>
</dbReference>
<evidence type="ECO:0000313" key="12">
    <source>
        <dbReference type="Proteomes" id="UP000635565"/>
    </source>
</evidence>
<dbReference type="SUPFAM" id="SSF55874">
    <property type="entry name" value="ATPase domain of HSP90 chaperone/DNA topoisomerase II/histidine kinase"/>
    <property type="match status" value="1"/>
</dbReference>
<dbReference type="InterPro" id="IPR036890">
    <property type="entry name" value="HATPase_C_sf"/>
</dbReference>
<keyword evidence="5" id="KW-0418">Kinase</keyword>
<evidence type="ECO:0000256" key="4">
    <source>
        <dbReference type="ARBA" id="ARBA00022679"/>
    </source>
</evidence>
<dbReference type="InterPro" id="IPR036097">
    <property type="entry name" value="HisK_dim/P_sf"/>
</dbReference>
<sequence>MAKRPDPTPQEEISTISQLRSEVRQTERRFRATFEQAAVGMAHVALDGRWLQVNQKLCDILGYSREELQSLTFQQTTYQEDLADGMTALQQLIADEITNYRGEKRYVRKDGQLTWVQLTASLARNEDGTPIYLITVIQEIDARKKMEEDLYRQQQAFQTLAENAQDIISRFDSNFRFIYVNPVGARTSGIPQTEFIGKTHADLGLPAEHVTNWQAGLQKAFETRQPLEIELKFDGSTGLRYYQARLSPEFDAAGNMVSVLSIARDITEQKLIEEERVRLLESEQQARAEAEVERQRLYDLFMQVPALICLLRGPEHRFEFANERYLQLVGNRDLIGRTIREAQPELAGQGLYELLDNVYQTGKPFIGSELPVMIDRKLNGHKEEGYFNVVYQPARNIEGAVEGVMVHAVEVTEQIRNREITRSSQQRLEMAQQAGQIGTFEWLVPTNDIIWTPELEALYGLPAGGFEGKYESWVQRIHPEDLERVESNLQRSIQGGAPYHIEFRIIRPDGSIRWMLGKGDTHYDEHGQALRVIGVHIDITERKETELQLARTLEQVGFIAATSKLLVASIDYREVLVHVIKNAIPAIGDWCRIDLHSEEPDIQPLSISYPDSVEGMRELSFEQISRVIDVTPSALGTVRQQKKSEIITHLDQEAYRTLTIDKGEQKVLKKFHAGSAMVVPLVIEDTIEGTVILVASAERGPYTVADLNIAEELASRVIMAIERARIYHNLQDLNANLESRVAQRTEELRQLNADLERSNQELQEFAYVASHDLQEPLRKIQAFGNLLEDEYGEQIDDGKEYLDRMRNAAGRMRVLIDDLLTFSRVATKTLPFTPTNLEMIARDVIDDLETRIQETHGTIEIGELPTIDADSRQIYQVLQNLLGNALKFHRPNVPPVIKVAAIIQDASTESEFKNEPRCVLTIQDNGIGFDEKYLDRIFTVFQRLHGRNEYEGTGIGLAVVRKIVERHDGTITATSKVGEGSTFIVTLPVHHQTKDMDKRYDEF</sequence>
<dbReference type="InterPro" id="IPR000014">
    <property type="entry name" value="PAS"/>
</dbReference>
<evidence type="ECO:0000256" key="3">
    <source>
        <dbReference type="ARBA" id="ARBA00022553"/>
    </source>
</evidence>
<protein>
    <recommendedName>
        <fullName evidence="2">histidine kinase</fullName>
        <ecNumber evidence="2">2.7.13.3</ecNumber>
    </recommendedName>
</protein>
<evidence type="ECO:0000256" key="2">
    <source>
        <dbReference type="ARBA" id="ARBA00012438"/>
    </source>
</evidence>
<dbReference type="Gene3D" id="3.30.450.20">
    <property type="entry name" value="PAS domain"/>
    <property type="match status" value="4"/>
</dbReference>
<feature type="domain" description="PAS" evidence="9">
    <location>
        <begin position="26"/>
        <end position="96"/>
    </location>
</feature>
<dbReference type="SUPFAM" id="SSF47384">
    <property type="entry name" value="Homodimeric domain of signal transducing histidine kinase"/>
    <property type="match status" value="1"/>
</dbReference>
<dbReference type="CDD" id="cd00130">
    <property type="entry name" value="PAS"/>
    <property type="match status" value="3"/>
</dbReference>
<dbReference type="InterPro" id="IPR052162">
    <property type="entry name" value="Sensor_kinase/Photoreceptor"/>
</dbReference>
<dbReference type="Gene3D" id="1.10.287.130">
    <property type="match status" value="1"/>
</dbReference>
<dbReference type="SMART" id="SM00388">
    <property type="entry name" value="HisKA"/>
    <property type="match status" value="1"/>
</dbReference>
<dbReference type="PANTHER" id="PTHR43304:SF1">
    <property type="entry name" value="PAC DOMAIN-CONTAINING PROTEIN"/>
    <property type="match status" value="1"/>
</dbReference>
<dbReference type="SMART" id="SM00065">
    <property type="entry name" value="GAF"/>
    <property type="match status" value="1"/>
</dbReference>
<feature type="domain" description="Histidine kinase" evidence="8">
    <location>
        <begin position="768"/>
        <end position="991"/>
    </location>
</feature>
<dbReference type="Pfam" id="PF08447">
    <property type="entry name" value="PAS_3"/>
    <property type="match status" value="2"/>
</dbReference>
<dbReference type="PRINTS" id="PR00344">
    <property type="entry name" value="BCTRLSENSOR"/>
</dbReference>
<comment type="catalytic activity">
    <reaction evidence="1">
        <text>ATP + protein L-histidine = ADP + protein N-phospho-L-histidine.</text>
        <dbReference type="EC" id="2.7.13.3"/>
    </reaction>
</comment>
<dbReference type="Pfam" id="PF02518">
    <property type="entry name" value="HATPase_c"/>
    <property type="match status" value="1"/>
</dbReference>
<feature type="domain" description="PAC" evidence="10">
    <location>
        <begin position="499"/>
        <end position="551"/>
    </location>
</feature>
<dbReference type="PROSITE" id="PS50109">
    <property type="entry name" value="HIS_KIN"/>
    <property type="match status" value="1"/>
</dbReference>
<keyword evidence="6" id="KW-0902">Two-component regulatory system</keyword>
<keyword evidence="7" id="KW-0175">Coiled coil</keyword>
<comment type="caution">
    <text evidence="11">The sequence shown here is derived from an EMBL/GenBank/DDBJ whole genome shotgun (WGS) entry which is preliminary data.</text>
</comment>
<evidence type="ECO:0000259" key="8">
    <source>
        <dbReference type="PROSITE" id="PS50109"/>
    </source>
</evidence>
<evidence type="ECO:0000256" key="5">
    <source>
        <dbReference type="ARBA" id="ARBA00022777"/>
    </source>
</evidence>
<evidence type="ECO:0000256" key="6">
    <source>
        <dbReference type="ARBA" id="ARBA00023012"/>
    </source>
</evidence>
<proteinExistence type="predicted"/>
<dbReference type="PROSITE" id="PS50112">
    <property type="entry name" value="PAS"/>
    <property type="match status" value="3"/>
</dbReference>
<dbReference type="Pfam" id="PF00512">
    <property type="entry name" value="HisKA"/>
    <property type="match status" value="1"/>
</dbReference>
<dbReference type="SUPFAM" id="SSF55781">
    <property type="entry name" value="GAF domain-like"/>
    <property type="match status" value="1"/>
</dbReference>
<dbReference type="CDD" id="cd00082">
    <property type="entry name" value="HisKA"/>
    <property type="match status" value="1"/>
</dbReference>
<feature type="coiled-coil region" evidence="7">
    <location>
        <begin position="727"/>
        <end position="768"/>
    </location>
</feature>
<dbReference type="InterPro" id="IPR003018">
    <property type="entry name" value="GAF"/>
</dbReference>
<feature type="domain" description="PAC" evidence="10">
    <location>
        <begin position="100"/>
        <end position="152"/>
    </location>
</feature>
<feature type="domain" description="PAS" evidence="9">
    <location>
        <begin position="153"/>
        <end position="224"/>
    </location>
</feature>
<dbReference type="SMART" id="SM00387">
    <property type="entry name" value="HATPase_c"/>
    <property type="match status" value="1"/>
</dbReference>
<dbReference type="SUPFAM" id="SSF55785">
    <property type="entry name" value="PYP-like sensor domain (PAS domain)"/>
    <property type="match status" value="4"/>
</dbReference>
<keyword evidence="4" id="KW-0808">Transferase</keyword>
<dbReference type="SMART" id="SM00086">
    <property type="entry name" value="PAC"/>
    <property type="match status" value="4"/>
</dbReference>
<dbReference type="InterPro" id="IPR035965">
    <property type="entry name" value="PAS-like_dom_sf"/>
</dbReference>
<dbReference type="InterPro" id="IPR001610">
    <property type="entry name" value="PAC"/>
</dbReference>
<accession>A0ABQ3VNY3</accession>
<evidence type="ECO:0000256" key="7">
    <source>
        <dbReference type="SAM" id="Coils"/>
    </source>
</evidence>
<dbReference type="Pfam" id="PF08448">
    <property type="entry name" value="PAS_4"/>
    <property type="match status" value="2"/>
</dbReference>
<evidence type="ECO:0000259" key="9">
    <source>
        <dbReference type="PROSITE" id="PS50112"/>
    </source>
</evidence>
<dbReference type="InterPro" id="IPR004358">
    <property type="entry name" value="Sig_transdc_His_kin-like_C"/>
</dbReference>
<dbReference type="RefSeq" id="WP_201364938.1">
    <property type="nucleotide sequence ID" value="NZ_BNJJ01000017.1"/>
</dbReference>
<keyword evidence="3" id="KW-0597">Phosphoprotein</keyword>
<gene>
    <name evidence="11" type="ORF">KSZ_53750</name>
</gene>
<dbReference type="Gene3D" id="3.30.450.40">
    <property type="match status" value="1"/>
</dbReference>
<keyword evidence="12" id="KW-1185">Reference proteome</keyword>
<dbReference type="NCBIfam" id="TIGR00229">
    <property type="entry name" value="sensory_box"/>
    <property type="match status" value="3"/>
</dbReference>
<evidence type="ECO:0000259" key="10">
    <source>
        <dbReference type="PROSITE" id="PS50113"/>
    </source>
</evidence>
<dbReference type="SMART" id="SM00091">
    <property type="entry name" value="PAS"/>
    <property type="match status" value="4"/>
</dbReference>
<evidence type="ECO:0000313" key="11">
    <source>
        <dbReference type="EMBL" id="GHO87369.1"/>
    </source>
</evidence>
<feature type="domain" description="PAS" evidence="9">
    <location>
        <begin position="451"/>
        <end position="496"/>
    </location>
</feature>
<evidence type="ECO:0000256" key="1">
    <source>
        <dbReference type="ARBA" id="ARBA00000085"/>
    </source>
</evidence>
<name>A0ABQ3VNY3_9CHLR</name>
<dbReference type="Gene3D" id="3.30.565.10">
    <property type="entry name" value="Histidine kinase-like ATPase, C-terminal domain"/>
    <property type="match status" value="1"/>
</dbReference>
<reference evidence="11 12" key="1">
    <citation type="journal article" date="2021" name="Int. J. Syst. Evol. Microbiol.">
        <title>Reticulibacter mediterranei gen. nov., sp. nov., within the new family Reticulibacteraceae fam. nov., and Ktedonospora formicarum gen. nov., sp. nov., Ktedonobacter robiniae sp. nov., Dictyobacter formicarum sp. nov. and Dictyobacter arantiisoli sp. nov., belonging to the class Ktedonobacteria.</title>
        <authorList>
            <person name="Yabe S."/>
            <person name="Zheng Y."/>
            <person name="Wang C.M."/>
            <person name="Sakai Y."/>
            <person name="Abe K."/>
            <person name="Yokota A."/>
            <person name="Donadio S."/>
            <person name="Cavaletti L."/>
            <person name="Monciardini P."/>
        </authorList>
    </citation>
    <scope>NUCLEOTIDE SEQUENCE [LARGE SCALE GENOMIC DNA]</scope>
    <source>
        <strain evidence="11 12">SOSP1-9</strain>
    </source>
</reference>
<dbReference type="InterPro" id="IPR003594">
    <property type="entry name" value="HATPase_dom"/>
</dbReference>
<dbReference type="InterPro" id="IPR005467">
    <property type="entry name" value="His_kinase_dom"/>
</dbReference>
<dbReference type="InterPro" id="IPR003661">
    <property type="entry name" value="HisK_dim/P_dom"/>
</dbReference>
<dbReference type="PROSITE" id="PS50113">
    <property type="entry name" value="PAC"/>
    <property type="match status" value="3"/>
</dbReference>
<feature type="domain" description="PAC" evidence="10">
    <location>
        <begin position="225"/>
        <end position="278"/>
    </location>
</feature>
<dbReference type="Proteomes" id="UP000635565">
    <property type="component" value="Unassembled WGS sequence"/>
</dbReference>
<dbReference type="EC" id="2.7.13.3" evidence="2"/>
<dbReference type="InterPro" id="IPR013656">
    <property type="entry name" value="PAS_4"/>
</dbReference>
<dbReference type="InterPro" id="IPR013655">
    <property type="entry name" value="PAS_fold_3"/>
</dbReference>
<dbReference type="EMBL" id="BNJJ01000017">
    <property type="protein sequence ID" value="GHO87369.1"/>
    <property type="molecule type" value="Genomic_DNA"/>
</dbReference>